<dbReference type="Pfam" id="PF00302">
    <property type="entry name" value="CAT"/>
    <property type="match status" value="1"/>
</dbReference>
<dbReference type="GO" id="GO:0008811">
    <property type="term" value="F:chloramphenicol O-acetyltransferase activity"/>
    <property type="evidence" value="ECO:0007669"/>
    <property type="project" value="InterPro"/>
</dbReference>
<evidence type="ECO:0000256" key="1">
    <source>
        <dbReference type="PIRSR" id="PIRSR000440-1"/>
    </source>
</evidence>
<reference evidence="2 3" key="1">
    <citation type="submission" date="2019-03" db="EMBL/GenBank/DDBJ databases">
        <authorList>
            <person name="Kim M.K.M."/>
        </authorList>
    </citation>
    <scope>NUCLEOTIDE SEQUENCE [LARGE SCALE GENOMIC DNA]</scope>
    <source>
        <strain evidence="2 3">17J68-12</strain>
    </source>
</reference>
<name>A0A4R1BBM9_9BACT</name>
<protein>
    <submittedName>
        <fullName evidence="2">Chloramphenicol acetyltransferase</fullName>
    </submittedName>
</protein>
<dbReference type="Gene3D" id="3.30.559.10">
    <property type="entry name" value="Chloramphenicol acetyltransferase-like domain"/>
    <property type="match status" value="1"/>
</dbReference>
<feature type="active site" description="Proton acceptor" evidence="1">
    <location>
        <position position="186"/>
    </location>
</feature>
<dbReference type="PIRSF" id="PIRSF000440">
    <property type="entry name" value="CAT"/>
    <property type="match status" value="1"/>
</dbReference>
<gene>
    <name evidence="2" type="ORF">EPD60_10390</name>
</gene>
<evidence type="ECO:0000313" key="2">
    <source>
        <dbReference type="EMBL" id="TCJ14393.1"/>
    </source>
</evidence>
<dbReference type="SMART" id="SM01059">
    <property type="entry name" value="CAT"/>
    <property type="match status" value="1"/>
</dbReference>
<sequence length="208" mass="23698">MFTPLDLSTWNRRDHFHFFRRFEEPFFGVTVELDCTEAYACAKANGHSFFLYTLWHTLRAANATEPFRYRISGDEVRVYDEVHASPTINRPDGTFGFAYMDWHPELTVFIQEAQAEATRVRAATGLVPAISGENVLHCSSLPWLRFSGLSHARAFSFPDSCPKISYGKMTESNGRRTMPLSVHVHHALMDGSDVGRFVERLETGMREG</sequence>
<dbReference type="PANTHER" id="PTHR38474">
    <property type="entry name" value="SLR0299 PROTEIN"/>
    <property type="match status" value="1"/>
</dbReference>
<dbReference type="Proteomes" id="UP000295334">
    <property type="component" value="Unassembled WGS sequence"/>
</dbReference>
<dbReference type="SUPFAM" id="SSF52777">
    <property type="entry name" value="CoA-dependent acyltransferases"/>
    <property type="match status" value="1"/>
</dbReference>
<dbReference type="EMBL" id="SJZI01000042">
    <property type="protein sequence ID" value="TCJ14393.1"/>
    <property type="molecule type" value="Genomic_DNA"/>
</dbReference>
<dbReference type="AlphaFoldDB" id="A0A4R1BBM9"/>
<keyword evidence="2" id="KW-0808">Transferase</keyword>
<dbReference type="PANTHER" id="PTHR38474:SF1">
    <property type="entry name" value="SLR0299 PROTEIN"/>
    <property type="match status" value="1"/>
</dbReference>
<organism evidence="2 3">
    <name type="scientific">Flaviaesturariibacter flavus</name>
    <dbReference type="NCBI Taxonomy" id="2502780"/>
    <lineage>
        <taxon>Bacteria</taxon>
        <taxon>Pseudomonadati</taxon>
        <taxon>Bacteroidota</taxon>
        <taxon>Chitinophagia</taxon>
        <taxon>Chitinophagales</taxon>
        <taxon>Chitinophagaceae</taxon>
        <taxon>Flaviaestuariibacter</taxon>
    </lineage>
</organism>
<dbReference type="InterPro" id="IPR001707">
    <property type="entry name" value="Cmp_AcTrfase"/>
</dbReference>
<keyword evidence="3" id="KW-1185">Reference proteome</keyword>
<comment type="caution">
    <text evidence="2">The sequence shown here is derived from an EMBL/GenBank/DDBJ whole genome shotgun (WGS) entry which is preliminary data.</text>
</comment>
<dbReference type="InterPro" id="IPR023213">
    <property type="entry name" value="CAT-like_dom_sf"/>
</dbReference>
<accession>A0A4R1BBM9</accession>
<proteinExistence type="predicted"/>
<evidence type="ECO:0000313" key="3">
    <source>
        <dbReference type="Proteomes" id="UP000295334"/>
    </source>
</evidence>
<dbReference type="RefSeq" id="WP_131449384.1">
    <property type="nucleotide sequence ID" value="NZ_SJZI01000042.1"/>
</dbReference>
<dbReference type="OrthoDB" id="9801766at2"/>